<reference evidence="1 2" key="1">
    <citation type="journal article" date="2018" name="Front. Microbiol.">
        <title>Discovery of Phloeophagus Beetles as a Source of Pseudomonas Strains That Produce Potentially New Bioactive Substances and Description of Pseudomonas bohemica sp. nov.</title>
        <authorList>
            <person name="Saati-Santamaria Z."/>
            <person name="Lopez-Mondejar R."/>
            <person name="Jimenez-Gomez A."/>
            <person name="Diez-Mendez A."/>
            <person name="Vetrovsky T."/>
            <person name="Igual J.M."/>
            <person name="Velazquez E."/>
            <person name="Kolarik M."/>
            <person name="Rivas R."/>
            <person name="Garcia-Fraile P."/>
        </authorList>
    </citation>
    <scope>NUCLEOTIDE SEQUENCE [LARGE SCALE GENOMIC DNA]</scope>
    <source>
        <strain evidence="1 2">A2-NA13</strain>
    </source>
</reference>
<protein>
    <submittedName>
        <fullName evidence="1">Toxin</fullName>
    </submittedName>
</protein>
<evidence type="ECO:0000313" key="2">
    <source>
        <dbReference type="Proteomes" id="UP000282140"/>
    </source>
</evidence>
<dbReference type="EMBL" id="PEGB01000004">
    <property type="protein sequence ID" value="RLU09765.1"/>
    <property type="molecule type" value="Genomic_DNA"/>
</dbReference>
<accession>A0A3L8CNB9</accession>
<dbReference type="CDD" id="cd14729">
    <property type="entry name" value="RtxA-like"/>
    <property type="match status" value="2"/>
</dbReference>
<dbReference type="Gene3D" id="3.40.50.11550">
    <property type="match status" value="2"/>
</dbReference>
<comment type="caution">
    <text evidence="1">The sequence shown here is derived from an EMBL/GenBank/DDBJ whole genome shotgun (WGS) entry which is preliminary data.</text>
</comment>
<dbReference type="Proteomes" id="UP000282140">
    <property type="component" value="Unassembled WGS sequence"/>
</dbReference>
<keyword evidence="2" id="KW-1185">Reference proteome</keyword>
<evidence type="ECO:0000313" key="1">
    <source>
        <dbReference type="EMBL" id="RLU09765.1"/>
    </source>
</evidence>
<gene>
    <name evidence="1" type="ORF">CS078_12530</name>
</gene>
<organism evidence="1 2">
    <name type="scientific">Pseudomonas prosekii</name>
    <dbReference type="NCBI Taxonomy" id="1148509"/>
    <lineage>
        <taxon>Bacteria</taxon>
        <taxon>Pseudomonadati</taxon>
        <taxon>Pseudomonadota</taxon>
        <taxon>Gammaproteobacteria</taxon>
        <taxon>Pseudomonadales</taxon>
        <taxon>Pseudomonadaceae</taxon>
        <taxon>Pseudomonas</taxon>
    </lineage>
</organism>
<dbReference type="RefSeq" id="WP_121757274.1">
    <property type="nucleotide sequence ID" value="NZ_PEGB01000004.1"/>
</dbReference>
<proteinExistence type="predicted"/>
<dbReference type="SUPFAM" id="SSF159501">
    <property type="entry name" value="EreA/ChaN-like"/>
    <property type="match status" value="2"/>
</dbReference>
<name>A0A3L8CNB9_9PSED</name>
<sequence>MSTSATPTPAPSFEDIKGYLNQIGHQLLKSDTPLLPQHPPSAEQRYLDRLNGILRTHREQFLRKCRAHYQALEHSDLHSEAGKNLLAALKISLDKTLLDLDLRENIDGKPAKSFMTFEGGFTALGHEARLAVQDRVLHPHIVSLLDKLTLGPALRPGLYALQFTYQANTVELAGAFVVTENNTPVVTDLLDAQSVGQVLLFTLSRGIEAFDSLTELNTHLLQSMQHATAREEFMCRLPTRYQALDVGGIWPLQLAAIDDKPLFEHLYDTLIAKRSNDIERALSLEDNPQHDSAALLSALDLAVTAAQPDLGARRELHAQALLERSLRHSAPDWYRSASEARRAELALHLAQYDLARQRLLDLLGPAANVQALAQHQWLERLSDDLQIEDLQPQHLRVVTRRYVAGFGVYEHSRNLIGLALRGAHTGDELPGSAFLEKTTLSYLDAPLHASHQDLTPAWLAEQLTTLQPRVDFAQVQTQLQAREPVRQAIEELLGRRINALAYSAFLQGHLREDDLELIQQLRVGGNRRLTACTLSLHGAQLQDLWLLRLEDSSGAVQRLLLCLPETPQGRHFVAFDSELACQLHILGWAQNHTGSGMADYLIQRLPLRFRQSMRQFLAGLSFKPDADQHQEVVLNTLGSHADCLKAMAEHVLATRVDDYDFSTPLWYRSTTALNRKKLATVNEEAEGILRTFNDHAASGSGFPDFDAYLHEQAKKSLNLLLKRPANDVDPDTVWAFSPPAIIGNLTPKPLTYTQLYRDGYADGVGFLDEKFSRSAQFKGPPGIDLSLLTAENVARSVTGVWVGQRYIDKVRAQLQSPESAGFALRRNSTLLITQRLMAGAALECHLQGHITGVDLQWLELAIASLGDTAAQTRNNYAVHRLMIDGEWVIDTFLFSHAKNPPLLYTPQAPDGITFREARLFNYLLKKQPGMLAYLSERVGVQAQSRVRGFLLAAQTRLPEQLNKTSVSPARYDPTRNAPVVPDLRHALYNMKLQRKIDNVNATTVNRHQMIRGIIWTCVEWVTAIATAPFPILSLSAGLLLAFKDAMLALHAYNQGDTSAALEHFAGYLLNSAGALFTDLRPALRSLKPLKRSPRLSTAGAEPQRAMQLISALEPAAPTALDLRPVIFEGRRLWAPKTPDALGRYLLYRLDTHGQWLSTARLATPNAEGLLVRSGVSGGGPKFVPVPETPGPHTDYGMPQQYWARIEHAMDPQMRAKLIEQSEQYFDTPFVMLHSAAKELSSARVVYLQKADRLAIDAQRFFDDLAPLPTRADAPVIEPATPFAQLLGGDALAGNKPLVIGAVPGSIASKQLLIANLDALIDNGFKRLYLEFIPGDVFHLKLQNLNRGKSWRHIEQHLKAIDSSLGFAPDAPYSYLALVRKAREKGLQIGALDASTSYQLDDVLLLAEVSPTTPRDNSVRNFYSHQVIAADIADTPQDRWVALVEPTRLTTYAETPGLADLFDAVALRVEDVAADQPAGIWADTAGETLAKADYRMTLPTAYKAPAPVAPISVTPVARTQHFSEFDISPSLRERVARLRDEPHGLDSRYAPMSADRNETFFEFIRLRSSLKTRAEQFFNDYSAPARSELPVITTSTTPESFIKQIGDSRLPGLVIGEAHAHESSKALLRKQMKKIKDAGFKTLYVEHLLTDLHQAELDVFHQTQWLAPKLKAYLKYLDSGHMGPFYDGPNTFSQVVQAAGKYGLRVRALDCTASYHLKGISDPNTSRNMMFSYFASHVIEADQLARGPHKWLAFVGNAHGNNNLGVPGLAEMLGTVSLQVRDVAPTLSKGIHRGYWETDPATLATRALRSDFKLEVGTVGMATPARIMSVSRSRLTRPGHYLIERRSPAETFLVHSSRTEGIVATPIEIDDNGLFFINRWGKQAQRFKYLNELCGMLESEVPLTPAP</sequence>